<dbReference type="InterPro" id="IPR036388">
    <property type="entry name" value="WH-like_DNA-bd_sf"/>
</dbReference>
<reference evidence="2 4" key="1">
    <citation type="journal article" date="2020" name="bioRxiv">
        <title>A rank-normalized archaeal taxonomy based on genome phylogeny resolves widespread incomplete and uneven classifications.</title>
        <authorList>
            <person name="Rinke C."/>
            <person name="Chuvochina M."/>
            <person name="Mussig A.J."/>
            <person name="Chaumeil P.-A."/>
            <person name="Waite D.W."/>
            <person name="Whitman W.B."/>
            <person name="Parks D.H."/>
            <person name="Hugenholtz P."/>
        </authorList>
    </citation>
    <scope>NUCLEOTIDE SEQUENCE [LARGE SCALE GENOMIC DNA]</scope>
    <source>
        <strain evidence="2">UBA10191</strain>
    </source>
</reference>
<accession>A0A7J4KUI7</accession>
<comment type="caution">
    <text evidence="3">The sequence shown here is derived from an EMBL/GenBank/DDBJ whole genome shotgun (WGS) entry which is preliminary data.</text>
</comment>
<dbReference type="SUPFAM" id="SSF81301">
    <property type="entry name" value="Nucleotidyltransferase"/>
    <property type="match status" value="1"/>
</dbReference>
<dbReference type="EMBL" id="DUFJ01000083">
    <property type="protein sequence ID" value="HIH33354.1"/>
    <property type="molecule type" value="Genomic_DNA"/>
</dbReference>
<proteinExistence type="predicted"/>
<dbReference type="Gene3D" id="1.10.10.10">
    <property type="entry name" value="Winged helix-like DNA-binding domain superfamily/Winged helix DNA-binding domain"/>
    <property type="match status" value="1"/>
</dbReference>
<dbReference type="Proteomes" id="UP000590964">
    <property type="component" value="Unassembled WGS sequence"/>
</dbReference>
<dbReference type="Pfam" id="PF19502">
    <property type="entry name" value="DUF6036"/>
    <property type="match status" value="1"/>
</dbReference>
<dbReference type="AlphaFoldDB" id="A0A7J4KUI7"/>
<dbReference type="InterPro" id="IPR036390">
    <property type="entry name" value="WH_DNA-bd_sf"/>
</dbReference>
<dbReference type="InterPro" id="IPR043519">
    <property type="entry name" value="NT_sf"/>
</dbReference>
<evidence type="ECO:0000313" key="4">
    <source>
        <dbReference type="Proteomes" id="UP000527315"/>
    </source>
</evidence>
<organism evidence="3 4">
    <name type="scientific">Candidatus Iainarchaeum sp</name>
    <dbReference type="NCBI Taxonomy" id="3101447"/>
    <lineage>
        <taxon>Archaea</taxon>
        <taxon>Candidatus Iainarchaeota</taxon>
        <taxon>Candidatus Iainarchaeia</taxon>
        <taxon>Candidatus Iainarchaeales</taxon>
        <taxon>Candidatus Iainarchaeaceae</taxon>
        <taxon>Candidatus Iainarchaeum</taxon>
    </lineage>
</organism>
<protein>
    <submittedName>
        <fullName evidence="3">HTH domain-containing protein</fullName>
    </submittedName>
</protein>
<feature type="domain" description="DUF6036" evidence="1">
    <location>
        <begin position="295"/>
        <end position="468"/>
    </location>
</feature>
<evidence type="ECO:0000313" key="2">
    <source>
        <dbReference type="EMBL" id="HIH21418.1"/>
    </source>
</evidence>
<dbReference type="EMBL" id="DUFW01000028">
    <property type="protein sequence ID" value="HIH21418.1"/>
    <property type="molecule type" value="Genomic_DNA"/>
</dbReference>
<name>A0A7J4KUI7_9ARCH</name>
<dbReference type="InterPro" id="IPR045792">
    <property type="entry name" value="DUF6036"/>
</dbReference>
<dbReference type="Proteomes" id="UP000527315">
    <property type="component" value="Unassembled WGS sequence"/>
</dbReference>
<dbReference type="SUPFAM" id="SSF46785">
    <property type="entry name" value="Winged helix' DNA-binding domain"/>
    <property type="match status" value="1"/>
</dbReference>
<sequence>MNSKILKELLINGRIDSGSLKKLKVSSYTYQKSIKDLLWLGVVVEGKSKMSVSLLDGQVSALLKRMFFDGFNVELLTKENIEWLSSLTDPKTTVELAGETSLSNAQTSHKLNKFAQFLSKQGNKYVLAKLNSSLFDFLLLVKNRSIQEFVWKNGEERLQSLPLDFPTDGILTGFSRFTEFGLMINPAFKQVYFPRKELSIEDVLSHAIKFSKNANDLMLCILFYLKNKAKFDVGKIEKNCEKLGVMGAWLDIIAYLEDQPVKHPGFFLLKEEFMQKARVYGIETSPRYGQKLIQAIFNEASKKASERIRVYFIGGNALIEHKAKNSTKDVDVVLASEKQSSILINALKKNGFAEVAERELQYNQLETSSMLQKKGFPRMDIFTKKICNALKFSKRMQERSKKMTDGRIELYLTSLEDIFLLKSVSSRDSDLVDCETILQKTVLNWKIMLDEIIAQEKNLKGIQELAILHHLETLEKRMNIKIPITKKISSICLEKAMLYLAKKPISIREIRQKIDFSETSIRNQIKKLEKEKKIRKAGKKPFKVVIA</sequence>
<evidence type="ECO:0000259" key="1">
    <source>
        <dbReference type="Pfam" id="PF19502"/>
    </source>
</evidence>
<gene>
    <name evidence="2" type="ORF">HA222_01990</name>
    <name evidence="3" type="ORF">HA227_03815</name>
</gene>
<evidence type="ECO:0000313" key="3">
    <source>
        <dbReference type="EMBL" id="HIH33354.1"/>
    </source>
</evidence>